<evidence type="ECO:0000256" key="1">
    <source>
        <dbReference type="SAM" id="MobiDB-lite"/>
    </source>
</evidence>
<accession>A0ABD3UPW3</accession>
<feature type="compositionally biased region" description="Polar residues" evidence="1">
    <location>
        <begin position="34"/>
        <end position="53"/>
    </location>
</feature>
<reference evidence="2 3" key="1">
    <citation type="submission" date="2024-12" db="EMBL/GenBank/DDBJ databases">
        <title>The unique morphological basis and parallel evolutionary history of personate flowers in Penstemon.</title>
        <authorList>
            <person name="Depatie T.H."/>
            <person name="Wessinger C.A."/>
        </authorList>
    </citation>
    <scope>NUCLEOTIDE SEQUENCE [LARGE SCALE GENOMIC DNA]</scope>
    <source>
        <strain evidence="2">WTNN_2</strain>
        <tissue evidence="2">Leaf</tissue>
    </source>
</reference>
<organism evidence="2 3">
    <name type="scientific">Penstemon smallii</name>
    <dbReference type="NCBI Taxonomy" id="265156"/>
    <lineage>
        <taxon>Eukaryota</taxon>
        <taxon>Viridiplantae</taxon>
        <taxon>Streptophyta</taxon>
        <taxon>Embryophyta</taxon>
        <taxon>Tracheophyta</taxon>
        <taxon>Spermatophyta</taxon>
        <taxon>Magnoliopsida</taxon>
        <taxon>eudicotyledons</taxon>
        <taxon>Gunneridae</taxon>
        <taxon>Pentapetalae</taxon>
        <taxon>asterids</taxon>
        <taxon>lamiids</taxon>
        <taxon>Lamiales</taxon>
        <taxon>Plantaginaceae</taxon>
        <taxon>Cheloneae</taxon>
        <taxon>Penstemon</taxon>
    </lineage>
</organism>
<sequence>MKQKRLRIEGIEHEISSLRIEETKLVAEIKKSAKTGNEASCHQNSGSPISSAAATDYKLARESCPAPKGKIASKKAENVASPPSSAASNDVEDLDKMLASLRRR</sequence>
<dbReference type="Gene3D" id="6.10.140.1230">
    <property type="match status" value="1"/>
</dbReference>
<proteinExistence type="predicted"/>
<evidence type="ECO:0000313" key="2">
    <source>
        <dbReference type="EMBL" id="KAL3851549.1"/>
    </source>
</evidence>
<dbReference type="AlphaFoldDB" id="A0ABD3UPW3"/>
<dbReference type="EMBL" id="JBJXBP010000001">
    <property type="protein sequence ID" value="KAL3851549.1"/>
    <property type="molecule type" value="Genomic_DNA"/>
</dbReference>
<evidence type="ECO:0000313" key="3">
    <source>
        <dbReference type="Proteomes" id="UP001634393"/>
    </source>
</evidence>
<keyword evidence="3" id="KW-1185">Reference proteome</keyword>
<protein>
    <submittedName>
        <fullName evidence="2">Uncharacterized protein</fullName>
    </submittedName>
</protein>
<comment type="caution">
    <text evidence="2">The sequence shown here is derived from an EMBL/GenBank/DDBJ whole genome shotgun (WGS) entry which is preliminary data.</text>
</comment>
<dbReference type="Proteomes" id="UP001634393">
    <property type="component" value="Unassembled WGS sequence"/>
</dbReference>
<feature type="region of interest" description="Disordered" evidence="1">
    <location>
        <begin position="33"/>
        <end position="104"/>
    </location>
</feature>
<name>A0ABD3UPW3_9LAMI</name>
<gene>
    <name evidence="2" type="ORF">ACJIZ3_013431</name>
</gene>